<evidence type="ECO:0000256" key="6">
    <source>
        <dbReference type="SAM" id="MobiDB-lite"/>
    </source>
</evidence>
<feature type="region of interest" description="Disordered" evidence="6">
    <location>
        <begin position="130"/>
        <end position="149"/>
    </location>
</feature>
<evidence type="ECO:0000313" key="10">
    <source>
        <dbReference type="Proteomes" id="UP001632037"/>
    </source>
</evidence>
<comment type="caution">
    <text evidence="9">The sequence shown here is derived from an EMBL/GenBank/DDBJ whole genome shotgun (WGS) entry which is preliminary data.</text>
</comment>
<evidence type="ECO:0000256" key="5">
    <source>
        <dbReference type="ARBA" id="ARBA00023136"/>
    </source>
</evidence>
<comment type="subcellular location">
    <subcellularLocation>
        <location evidence="1">Membrane</location>
        <topology evidence="1">Multi-pass membrane protein</topology>
    </subcellularLocation>
</comment>
<proteinExistence type="predicted"/>
<reference evidence="9 10" key="1">
    <citation type="submission" date="2024-09" db="EMBL/GenBank/DDBJ databases">
        <title>Genome sequencing and assembly of Phytophthora oleae, isolate VK10A, causative agent of rot of olive drupes.</title>
        <authorList>
            <person name="Conti Taguali S."/>
            <person name="Riolo M."/>
            <person name="La Spada F."/>
            <person name="Cacciola S.O."/>
            <person name="Dionisio G."/>
        </authorList>
    </citation>
    <scope>NUCLEOTIDE SEQUENCE [LARGE SCALE GENOMIC DNA]</scope>
    <source>
        <strain evidence="9 10">VK10A</strain>
    </source>
</reference>
<dbReference type="PANTHER" id="PTHR19241">
    <property type="entry name" value="ATP-BINDING CASSETTE TRANSPORTER"/>
    <property type="match status" value="1"/>
</dbReference>
<evidence type="ECO:0000256" key="4">
    <source>
        <dbReference type="ARBA" id="ARBA00022989"/>
    </source>
</evidence>
<evidence type="ECO:0000256" key="2">
    <source>
        <dbReference type="ARBA" id="ARBA00022448"/>
    </source>
</evidence>
<feature type="transmembrane region" description="Helical" evidence="7">
    <location>
        <begin position="41"/>
        <end position="60"/>
    </location>
</feature>
<feature type="transmembrane region" description="Helical" evidence="7">
    <location>
        <begin position="12"/>
        <end position="35"/>
    </location>
</feature>
<dbReference type="GO" id="GO:0016020">
    <property type="term" value="C:membrane"/>
    <property type="evidence" value="ECO:0007669"/>
    <property type="project" value="UniProtKB-SubCell"/>
</dbReference>
<feature type="compositionally biased region" description="Polar residues" evidence="6">
    <location>
        <begin position="131"/>
        <end position="149"/>
    </location>
</feature>
<evidence type="ECO:0000259" key="8">
    <source>
        <dbReference type="Pfam" id="PF01061"/>
    </source>
</evidence>
<keyword evidence="2" id="KW-0813">Transport</keyword>
<name>A0ABD3F4P9_9STRA</name>
<organism evidence="9 10">
    <name type="scientific">Phytophthora oleae</name>
    <dbReference type="NCBI Taxonomy" id="2107226"/>
    <lineage>
        <taxon>Eukaryota</taxon>
        <taxon>Sar</taxon>
        <taxon>Stramenopiles</taxon>
        <taxon>Oomycota</taxon>
        <taxon>Peronosporomycetes</taxon>
        <taxon>Peronosporales</taxon>
        <taxon>Peronosporaceae</taxon>
        <taxon>Phytophthora</taxon>
    </lineage>
</organism>
<dbReference type="EMBL" id="JBIMZQ010000037">
    <property type="protein sequence ID" value="KAL3661244.1"/>
    <property type="molecule type" value="Genomic_DNA"/>
</dbReference>
<dbReference type="Pfam" id="PF01061">
    <property type="entry name" value="ABC2_membrane"/>
    <property type="match status" value="1"/>
</dbReference>
<keyword evidence="3 7" id="KW-0812">Transmembrane</keyword>
<evidence type="ECO:0000256" key="7">
    <source>
        <dbReference type="SAM" id="Phobius"/>
    </source>
</evidence>
<evidence type="ECO:0000313" key="9">
    <source>
        <dbReference type="EMBL" id="KAL3661244.1"/>
    </source>
</evidence>
<dbReference type="InterPro" id="IPR013525">
    <property type="entry name" value="ABC2_TM"/>
</dbReference>
<evidence type="ECO:0000256" key="3">
    <source>
        <dbReference type="ARBA" id="ARBA00022692"/>
    </source>
</evidence>
<dbReference type="Proteomes" id="UP001632037">
    <property type="component" value="Unassembled WGS sequence"/>
</dbReference>
<accession>A0ABD3F4P9</accession>
<gene>
    <name evidence="9" type="ORF">V7S43_013853</name>
</gene>
<dbReference type="AlphaFoldDB" id="A0ABD3F4P9"/>
<protein>
    <recommendedName>
        <fullName evidence="8">ABC-2 type transporter transmembrane domain-containing protein</fullName>
    </recommendedName>
</protein>
<keyword evidence="5 7" id="KW-0472">Membrane</keyword>
<keyword evidence="4 7" id="KW-1133">Transmembrane helix</keyword>
<keyword evidence="10" id="KW-1185">Reference proteome</keyword>
<sequence>MCGFVYTIGAFFLFLLILGITNLAFTAFFFFLASAAPIFNVANPISSISIFFILFGGFVITKEQTPDYLIWIYRMNPIAWCVYALSVNQDSDSAFDKCVYGDVNFCENFNQTVGRSARSRFRRSKSVCGMESSSWRPHTSSSCSSRTLR</sequence>
<evidence type="ECO:0000256" key="1">
    <source>
        <dbReference type="ARBA" id="ARBA00004141"/>
    </source>
</evidence>
<feature type="domain" description="ABC-2 type transporter transmembrane" evidence="8">
    <location>
        <begin position="1"/>
        <end position="89"/>
    </location>
</feature>